<feature type="signal peptide" evidence="12">
    <location>
        <begin position="1"/>
        <end position="21"/>
    </location>
</feature>
<evidence type="ECO:0000259" key="13">
    <source>
        <dbReference type="SMART" id="SM00835"/>
    </source>
</evidence>
<dbReference type="EMBL" id="JBDFQZ010000005">
    <property type="protein sequence ID" value="KAK9726646.1"/>
    <property type="molecule type" value="Genomic_DNA"/>
</dbReference>
<feature type="chain" id="PRO_5043092095" description="Germin-like protein" evidence="12">
    <location>
        <begin position="22"/>
        <end position="228"/>
    </location>
</feature>
<keyword evidence="15" id="KW-1185">Reference proteome</keyword>
<evidence type="ECO:0000313" key="15">
    <source>
        <dbReference type="Proteomes" id="UP001443914"/>
    </source>
</evidence>
<name>A0AAW1KVH6_SAPOF</name>
<dbReference type="SUPFAM" id="SSF51182">
    <property type="entry name" value="RmlC-like cupins"/>
    <property type="match status" value="1"/>
</dbReference>
<dbReference type="FunFam" id="2.60.120.10:FF:000025">
    <property type="entry name" value="germin-like protein subfamily 2 member 1"/>
    <property type="match status" value="1"/>
</dbReference>
<gene>
    <name evidence="14" type="ORF">RND81_05G227900</name>
</gene>
<sequence length="228" mass="24613">MSNSRCLILSFLFITITFCVADDDNLQDFCPAAVKGSNDRHAPIFFNGLPCQNPANVTASDFKTMKLRQVGDTDNFFMSSTNIITAEAFPGLNTLGLALGRTDIDVDGIVSPHSHPRAAEILFVSKGVVTVGFIDTSNQVFKKMLKEGDVFIVPKGMLHFCYNTGFEFATIISVLNSQNPGVIDVTGTVLGSGSDAAAHVKERLAFLSQKEVNHPPSQATDSILHSEL</sequence>
<dbReference type="GO" id="GO:2000280">
    <property type="term" value="P:regulation of root development"/>
    <property type="evidence" value="ECO:0007669"/>
    <property type="project" value="UniProtKB-ARBA"/>
</dbReference>
<comment type="subcellular location">
    <subcellularLocation>
        <location evidence="1 12">Secreted</location>
        <location evidence="1 12">Extracellular space</location>
        <location evidence="1 12">Apoplast</location>
    </subcellularLocation>
</comment>
<dbReference type="InterPro" id="IPR011051">
    <property type="entry name" value="RmlC_Cupin_sf"/>
</dbReference>
<dbReference type="InterPro" id="IPR001929">
    <property type="entry name" value="Germin"/>
</dbReference>
<accession>A0AAW1KVH6</accession>
<dbReference type="InterPro" id="IPR014710">
    <property type="entry name" value="RmlC-like_jellyroll"/>
</dbReference>
<proteinExistence type="inferred from homology"/>
<keyword evidence="3 12" id="KW-0052">Apoplast</keyword>
<dbReference type="AlphaFoldDB" id="A0AAW1KVH6"/>
<reference evidence="14" key="1">
    <citation type="submission" date="2024-03" db="EMBL/GenBank/DDBJ databases">
        <title>WGS assembly of Saponaria officinalis var. Norfolk2.</title>
        <authorList>
            <person name="Jenkins J."/>
            <person name="Shu S."/>
            <person name="Grimwood J."/>
            <person name="Barry K."/>
            <person name="Goodstein D."/>
            <person name="Schmutz J."/>
            <person name="Leebens-Mack J."/>
            <person name="Osbourn A."/>
        </authorList>
    </citation>
    <scope>NUCLEOTIDE SEQUENCE [LARGE SCALE GENOMIC DNA]</scope>
    <source>
        <strain evidence="14">JIC</strain>
    </source>
</reference>
<dbReference type="PRINTS" id="PR00325">
    <property type="entry name" value="GERMIN"/>
</dbReference>
<dbReference type="InterPro" id="IPR019780">
    <property type="entry name" value="Germin_Mn-BS"/>
</dbReference>
<dbReference type="GO" id="GO:0009506">
    <property type="term" value="C:plasmodesma"/>
    <property type="evidence" value="ECO:0007669"/>
    <property type="project" value="UniProtKB-ARBA"/>
</dbReference>
<keyword evidence="8 9" id="KW-0464">Manganese</keyword>
<dbReference type="PROSITE" id="PS00725">
    <property type="entry name" value="GERMIN"/>
    <property type="match status" value="1"/>
</dbReference>
<evidence type="ECO:0000256" key="10">
    <source>
        <dbReference type="PIRSR" id="PIRSR601929-2"/>
    </source>
</evidence>
<protein>
    <recommendedName>
        <fullName evidence="12">Germin-like protein</fullName>
    </recommendedName>
</protein>
<evidence type="ECO:0000256" key="4">
    <source>
        <dbReference type="ARBA" id="ARBA00022525"/>
    </source>
</evidence>
<dbReference type="SMART" id="SM00835">
    <property type="entry name" value="Cupin_1"/>
    <property type="match status" value="1"/>
</dbReference>
<comment type="similarity">
    <text evidence="2 12">Belongs to the germin family.</text>
</comment>
<dbReference type="CDD" id="cd02241">
    <property type="entry name" value="cupin_OxOx"/>
    <property type="match status" value="1"/>
</dbReference>
<keyword evidence="4 12" id="KW-0964">Secreted</keyword>
<evidence type="ECO:0000256" key="7">
    <source>
        <dbReference type="ARBA" id="ARBA00023157"/>
    </source>
</evidence>
<dbReference type="GO" id="GO:0010497">
    <property type="term" value="P:plasmodesmata-mediated intercellular transport"/>
    <property type="evidence" value="ECO:0007669"/>
    <property type="project" value="UniProtKB-ARBA"/>
</dbReference>
<dbReference type="Pfam" id="PF00190">
    <property type="entry name" value="Cupin_1"/>
    <property type="match status" value="1"/>
</dbReference>
<evidence type="ECO:0000256" key="9">
    <source>
        <dbReference type="PIRSR" id="PIRSR601929-1"/>
    </source>
</evidence>
<evidence type="ECO:0000256" key="11">
    <source>
        <dbReference type="PIRSR" id="PIRSR601929-3"/>
    </source>
</evidence>
<dbReference type="Proteomes" id="UP001443914">
    <property type="component" value="Unassembled WGS sequence"/>
</dbReference>
<evidence type="ECO:0000256" key="3">
    <source>
        <dbReference type="ARBA" id="ARBA00022523"/>
    </source>
</evidence>
<dbReference type="InterPro" id="IPR006045">
    <property type="entry name" value="Cupin_1"/>
</dbReference>
<keyword evidence="7 11" id="KW-1015">Disulfide bond</keyword>
<keyword evidence="6 12" id="KW-0732">Signal</keyword>
<evidence type="ECO:0000256" key="12">
    <source>
        <dbReference type="RuleBase" id="RU366015"/>
    </source>
</evidence>
<feature type="disulfide bond" evidence="11">
    <location>
        <begin position="30"/>
        <end position="51"/>
    </location>
</feature>
<feature type="binding site" evidence="9">
    <location>
        <position position="120"/>
    </location>
    <ligand>
        <name>oxalate</name>
        <dbReference type="ChEBI" id="CHEBI:30623"/>
    </ligand>
</feature>
<evidence type="ECO:0000256" key="5">
    <source>
        <dbReference type="ARBA" id="ARBA00022723"/>
    </source>
</evidence>
<organism evidence="14 15">
    <name type="scientific">Saponaria officinalis</name>
    <name type="common">Common soapwort</name>
    <name type="synonym">Lychnis saponaria</name>
    <dbReference type="NCBI Taxonomy" id="3572"/>
    <lineage>
        <taxon>Eukaryota</taxon>
        <taxon>Viridiplantae</taxon>
        <taxon>Streptophyta</taxon>
        <taxon>Embryophyta</taxon>
        <taxon>Tracheophyta</taxon>
        <taxon>Spermatophyta</taxon>
        <taxon>Magnoliopsida</taxon>
        <taxon>eudicotyledons</taxon>
        <taxon>Gunneridae</taxon>
        <taxon>Pentapetalae</taxon>
        <taxon>Caryophyllales</taxon>
        <taxon>Caryophyllaceae</taxon>
        <taxon>Caryophylleae</taxon>
        <taxon>Saponaria</taxon>
    </lineage>
</organism>
<evidence type="ECO:0000256" key="8">
    <source>
        <dbReference type="ARBA" id="ARBA00023211"/>
    </source>
</evidence>
<feature type="domain" description="Cupin type-1" evidence="13">
    <location>
        <begin position="65"/>
        <end position="213"/>
    </location>
</feature>
<dbReference type="PANTHER" id="PTHR31238">
    <property type="entry name" value="GERMIN-LIKE PROTEIN SUBFAMILY 3 MEMBER 3"/>
    <property type="match status" value="1"/>
</dbReference>
<feature type="binding site" evidence="9">
    <location>
        <position position="115"/>
    </location>
    <ligand>
        <name>oxalate</name>
        <dbReference type="ChEBI" id="CHEBI:30623"/>
    </ligand>
</feature>
<evidence type="ECO:0000313" key="14">
    <source>
        <dbReference type="EMBL" id="KAK9726646.1"/>
    </source>
</evidence>
<comment type="caution">
    <text evidence="14">The sequence shown here is derived from an EMBL/GenBank/DDBJ whole genome shotgun (WGS) entry which is preliminary data.</text>
</comment>
<feature type="binding site" evidence="10">
    <location>
        <position position="113"/>
    </location>
    <ligand>
        <name>Mn(2+)</name>
        <dbReference type="ChEBI" id="CHEBI:29035"/>
    </ligand>
</feature>
<dbReference type="GO" id="GO:0048046">
    <property type="term" value="C:apoplast"/>
    <property type="evidence" value="ECO:0007669"/>
    <property type="project" value="UniProtKB-SubCell"/>
</dbReference>
<feature type="binding site" evidence="10">
    <location>
        <position position="120"/>
    </location>
    <ligand>
        <name>Mn(2+)</name>
        <dbReference type="ChEBI" id="CHEBI:29035"/>
    </ligand>
</feature>
<evidence type="ECO:0000256" key="6">
    <source>
        <dbReference type="ARBA" id="ARBA00022729"/>
    </source>
</evidence>
<keyword evidence="5 9" id="KW-0479">Metal-binding</keyword>
<dbReference type="Gene3D" id="2.60.120.10">
    <property type="entry name" value="Jelly Rolls"/>
    <property type="match status" value="1"/>
</dbReference>
<evidence type="ECO:0000256" key="1">
    <source>
        <dbReference type="ARBA" id="ARBA00004271"/>
    </source>
</evidence>
<dbReference type="GO" id="GO:0030145">
    <property type="term" value="F:manganese ion binding"/>
    <property type="evidence" value="ECO:0007669"/>
    <property type="project" value="UniProtKB-UniRule"/>
</dbReference>
<evidence type="ECO:0000256" key="2">
    <source>
        <dbReference type="ARBA" id="ARBA00007456"/>
    </source>
</evidence>
<feature type="binding site" evidence="10">
    <location>
        <position position="159"/>
    </location>
    <ligand>
        <name>Mn(2+)</name>
        <dbReference type="ChEBI" id="CHEBI:29035"/>
    </ligand>
</feature>
<feature type="binding site" evidence="10">
    <location>
        <position position="115"/>
    </location>
    <ligand>
        <name>Mn(2+)</name>
        <dbReference type="ChEBI" id="CHEBI:29035"/>
    </ligand>
</feature>